<comment type="similarity">
    <text evidence="1">Belongs to the GerABKA family.</text>
</comment>
<evidence type="ECO:0000256" key="3">
    <source>
        <dbReference type="SAM" id="Phobius"/>
    </source>
</evidence>
<dbReference type="OrthoDB" id="2507847at2"/>
<dbReference type="AlphaFoldDB" id="A0A3Q8X854"/>
<reference evidence="5" key="1">
    <citation type="submission" date="2018-12" db="EMBL/GenBank/DDBJ databases">
        <title>Genome sequence of Peanibacillus sp.</title>
        <authorList>
            <person name="Subramani G."/>
            <person name="Srinivasan S."/>
            <person name="Kim M.K."/>
        </authorList>
    </citation>
    <scope>NUCLEOTIDE SEQUENCE [LARGE SCALE GENOMIC DNA]</scope>
    <source>
        <strain evidence="5">18JY67-1</strain>
    </source>
</reference>
<dbReference type="PANTHER" id="PTHR22550:SF5">
    <property type="entry name" value="LEUCINE ZIPPER PROTEIN 4"/>
    <property type="match status" value="1"/>
</dbReference>
<feature type="transmembrane region" description="Helical" evidence="3">
    <location>
        <begin position="396"/>
        <end position="423"/>
    </location>
</feature>
<name>A0A3Q8X854_9BACL</name>
<keyword evidence="2 3" id="KW-0472">Membrane</keyword>
<keyword evidence="3" id="KW-1133">Transmembrane helix</keyword>
<evidence type="ECO:0008006" key="6">
    <source>
        <dbReference type="Google" id="ProtNLM"/>
    </source>
</evidence>
<dbReference type="PANTHER" id="PTHR22550">
    <property type="entry name" value="SPORE GERMINATION PROTEIN"/>
    <property type="match status" value="1"/>
</dbReference>
<keyword evidence="3" id="KW-0812">Transmembrane</keyword>
<evidence type="ECO:0000256" key="1">
    <source>
        <dbReference type="ARBA" id="ARBA00005278"/>
    </source>
</evidence>
<organism evidence="4 5">
    <name type="scientific">Paenibacillus albus</name>
    <dbReference type="NCBI Taxonomy" id="2495582"/>
    <lineage>
        <taxon>Bacteria</taxon>
        <taxon>Bacillati</taxon>
        <taxon>Bacillota</taxon>
        <taxon>Bacilli</taxon>
        <taxon>Bacillales</taxon>
        <taxon>Paenibacillaceae</taxon>
        <taxon>Paenibacillus</taxon>
    </lineage>
</organism>
<feature type="transmembrane region" description="Helical" evidence="3">
    <location>
        <begin position="313"/>
        <end position="331"/>
    </location>
</feature>
<proteinExistence type="inferred from homology"/>
<evidence type="ECO:0000313" key="4">
    <source>
        <dbReference type="EMBL" id="AZN42654.1"/>
    </source>
</evidence>
<dbReference type="GO" id="GO:0016020">
    <property type="term" value="C:membrane"/>
    <property type="evidence" value="ECO:0007669"/>
    <property type="project" value="InterPro"/>
</dbReference>
<keyword evidence="5" id="KW-1185">Reference proteome</keyword>
<dbReference type="InterPro" id="IPR004995">
    <property type="entry name" value="Spore_Ger"/>
</dbReference>
<gene>
    <name evidence="4" type="ORF">EJC50_25405</name>
</gene>
<dbReference type="RefSeq" id="WP_126018573.1">
    <property type="nucleotide sequence ID" value="NZ_CP034437.1"/>
</dbReference>
<dbReference type="KEGG" id="palb:EJC50_25405"/>
<dbReference type="EMBL" id="CP034437">
    <property type="protein sequence ID" value="AZN42654.1"/>
    <property type="molecule type" value="Genomic_DNA"/>
</dbReference>
<accession>A0A3Q8X854</accession>
<evidence type="ECO:0000256" key="2">
    <source>
        <dbReference type="ARBA" id="ARBA00023136"/>
    </source>
</evidence>
<dbReference type="Pfam" id="PF03323">
    <property type="entry name" value="GerA"/>
    <property type="match status" value="1"/>
</dbReference>
<protein>
    <recommendedName>
        <fullName evidence="6">Spore germination protein</fullName>
    </recommendedName>
</protein>
<dbReference type="GO" id="GO:0009847">
    <property type="term" value="P:spore germination"/>
    <property type="evidence" value="ECO:0007669"/>
    <property type="project" value="InterPro"/>
</dbReference>
<dbReference type="Proteomes" id="UP000272528">
    <property type="component" value="Chromosome"/>
</dbReference>
<dbReference type="InterPro" id="IPR050768">
    <property type="entry name" value="UPF0353/GerABKA_families"/>
</dbReference>
<feature type="transmembrane region" description="Helical" evidence="3">
    <location>
        <begin position="366"/>
        <end position="384"/>
    </location>
</feature>
<evidence type="ECO:0000313" key="5">
    <source>
        <dbReference type="Proteomes" id="UP000272528"/>
    </source>
</evidence>
<sequence>MATFQLGVLSMHKNALEIQNALGNSSDIVIRNIDNDGAIQASVFYIDGLINTERLEEHVISPLVHNVNAGLKTAKMVLSNTTNESIKAIIQGNAVVVYNVSGNMTIVDVAMWKERPVGEALTERNPQGLHVGFTEKAATNISILRGILKTPDFMVENIEKGTLTPTTISLAYMRNIVDNEVLHEVKKRINNIHVKYVLQAAIVEGALKKNKMTIFPMTSQTEAPDIAASAILEGKVVVFVDNTPHGIICPSLFISFFQSPEEYYSSYGSYSKRFIKTLSYFLATHSSAAYVLLYKSDVFSKKIYKLFYPKDMLVSPFISVILLTVLLKILTDGMFRVNQNLTTFFAFISTILITESLVKLKIISPFCLLVITFSYVITFLFSSRGLSTTISVLSNAYLLAAILFGLPGVILLTGLTMIHVVMLKSINVPYFSPLIPFKPKELRDVFFRSDLKNLINSKHSYLKRRNRKGN</sequence>